<proteinExistence type="predicted"/>
<dbReference type="Proteomes" id="UP001500968">
    <property type="component" value="Unassembled WGS sequence"/>
</dbReference>
<keyword evidence="1" id="KW-0732">Signal</keyword>
<keyword evidence="3" id="KW-1185">Reference proteome</keyword>
<evidence type="ECO:0000313" key="3">
    <source>
        <dbReference type="Proteomes" id="UP001500968"/>
    </source>
</evidence>
<reference evidence="3" key="1">
    <citation type="journal article" date="2019" name="Int. J. Syst. Evol. Microbiol.">
        <title>The Global Catalogue of Microorganisms (GCM) 10K type strain sequencing project: providing services to taxonomists for standard genome sequencing and annotation.</title>
        <authorList>
            <consortium name="The Broad Institute Genomics Platform"/>
            <consortium name="The Broad Institute Genome Sequencing Center for Infectious Disease"/>
            <person name="Wu L."/>
            <person name="Ma J."/>
        </authorList>
    </citation>
    <scope>NUCLEOTIDE SEQUENCE [LARGE SCALE GENOMIC DNA]</scope>
    <source>
        <strain evidence="3">JCM 17064</strain>
    </source>
</reference>
<dbReference type="InterPro" id="IPR008969">
    <property type="entry name" value="CarboxyPept-like_regulatory"/>
</dbReference>
<evidence type="ECO:0000313" key="2">
    <source>
        <dbReference type="EMBL" id="GAA4027937.1"/>
    </source>
</evidence>
<accession>A0ABP7TLN3</accession>
<gene>
    <name evidence="2" type="ORF">GCM10022386_09420</name>
</gene>
<dbReference type="RefSeq" id="WP_324690550.1">
    <property type="nucleotide sequence ID" value="NZ_BAABCR010000013.1"/>
</dbReference>
<name>A0ABP7TLN3_9FLAO</name>
<dbReference type="SUPFAM" id="SSF49464">
    <property type="entry name" value="Carboxypeptidase regulatory domain-like"/>
    <property type="match status" value="1"/>
</dbReference>
<dbReference type="EMBL" id="BAABCR010000013">
    <property type="protein sequence ID" value="GAA4027937.1"/>
    <property type="molecule type" value="Genomic_DNA"/>
</dbReference>
<organism evidence="2 3">
    <name type="scientific">Flavobacterium cheonhonense</name>
    <dbReference type="NCBI Taxonomy" id="706185"/>
    <lineage>
        <taxon>Bacteria</taxon>
        <taxon>Pseudomonadati</taxon>
        <taxon>Bacteroidota</taxon>
        <taxon>Flavobacteriia</taxon>
        <taxon>Flavobacteriales</taxon>
        <taxon>Flavobacteriaceae</taxon>
        <taxon>Flavobacterium</taxon>
    </lineage>
</organism>
<dbReference type="Pfam" id="PF13715">
    <property type="entry name" value="CarbopepD_reg_2"/>
    <property type="match status" value="1"/>
</dbReference>
<protein>
    <submittedName>
        <fullName evidence="2">Carboxypeptidase-like regulatory domain-containing protein</fullName>
    </submittedName>
</protein>
<feature type="chain" id="PRO_5045982242" evidence="1">
    <location>
        <begin position="19"/>
        <end position="262"/>
    </location>
</feature>
<sequence>MKYFLLSILFLLAFTTSAQVNTVSQKVSGTIVNDNSLLPIPNANIININKVKGVTTNTSGYFEMEVSVSDTLHISILGYRSLRVRVTNDWIKNGTAKILMTEKAIALEEVIVRKYDLTGYLEVDSKLIPEKENYRYSISGLPQAYEAGESSPNAFSRVLGSIFNPADMLYNFFGNKPKELKKLKAMKKDDTVRNLLESKFDRETIAVLLGVDKKDIAEILQRCNYSESFIQTANDLQIMDAISSCYEEYKVLSKKHEKYIKE</sequence>
<feature type="signal peptide" evidence="1">
    <location>
        <begin position="1"/>
        <end position="18"/>
    </location>
</feature>
<evidence type="ECO:0000256" key="1">
    <source>
        <dbReference type="SAM" id="SignalP"/>
    </source>
</evidence>
<comment type="caution">
    <text evidence="2">The sequence shown here is derived from an EMBL/GenBank/DDBJ whole genome shotgun (WGS) entry which is preliminary data.</text>
</comment>